<evidence type="ECO:0000313" key="3">
    <source>
        <dbReference type="Proteomes" id="UP001165366"/>
    </source>
</evidence>
<keyword evidence="1" id="KW-0223">Dioxygenase</keyword>
<dbReference type="Pfam" id="PF15461">
    <property type="entry name" value="BCD"/>
    <property type="match status" value="1"/>
</dbReference>
<dbReference type="Proteomes" id="UP001165366">
    <property type="component" value="Unassembled WGS sequence"/>
</dbReference>
<keyword evidence="3" id="KW-1185">Reference proteome</keyword>
<keyword evidence="1" id="KW-0408">Iron</keyword>
<feature type="transmembrane region" description="Helical" evidence="1">
    <location>
        <begin position="278"/>
        <end position="301"/>
    </location>
</feature>
<evidence type="ECO:0000313" key="2">
    <source>
        <dbReference type="EMBL" id="MCG2588110.1"/>
    </source>
</evidence>
<feature type="binding site" evidence="1">
    <location>
        <position position="231"/>
    </location>
    <ligand>
        <name>Fe cation</name>
        <dbReference type="ChEBI" id="CHEBI:24875"/>
    </ligand>
</feature>
<accession>A0ABS9KBA2</accession>
<gene>
    <name evidence="2" type="ORF">L6773_06005</name>
</gene>
<comment type="subcellular location">
    <subcellularLocation>
        <location evidence="1">Cell membrane</location>
        <topology evidence="1">Multi-pass membrane protein</topology>
    </subcellularLocation>
</comment>
<name>A0ABS9KBA2_9BACT</name>
<dbReference type="EMBL" id="JAKLWS010000005">
    <property type="protein sequence ID" value="MCG2588110.1"/>
    <property type="molecule type" value="Genomic_DNA"/>
</dbReference>
<feature type="transmembrane region" description="Helical" evidence="1">
    <location>
        <begin position="196"/>
        <end position="226"/>
    </location>
</feature>
<dbReference type="EC" id="1.13.11.63" evidence="1"/>
<reference evidence="2" key="2">
    <citation type="submission" date="2024-05" db="EMBL/GenBank/DDBJ databases">
        <title>Rhodohalobacter halophilus gen. nov., sp. nov., a moderately halophilic member of the family Balneolaceae.</title>
        <authorList>
            <person name="Xia J."/>
        </authorList>
    </citation>
    <scope>NUCLEOTIDE SEQUENCE</scope>
    <source>
        <strain evidence="2">WB101</strain>
    </source>
</reference>
<comment type="similarity">
    <text evidence="1">Belongs to the Brp/Blh beta-carotene diooxygenase family.</text>
</comment>
<feature type="binding site" evidence="1">
    <location>
        <position position="49"/>
    </location>
    <ligand>
        <name>Fe cation</name>
        <dbReference type="ChEBI" id="CHEBI:24875"/>
    </ligand>
</feature>
<dbReference type="HAMAP" id="MF_02093">
    <property type="entry name" value="Beta_carotene_diox"/>
    <property type="match status" value="1"/>
</dbReference>
<keyword evidence="1" id="KW-0560">Oxidoreductase</keyword>
<feature type="binding site" evidence="1">
    <location>
        <position position="106"/>
    </location>
    <ligand>
        <name>Fe cation</name>
        <dbReference type="ChEBI" id="CHEBI:24875"/>
    </ligand>
</feature>
<feature type="transmembrane region" description="Helical" evidence="1">
    <location>
        <begin position="251"/>
        <end position="272"/>
    </location>
</feature>
<keyword evidence="1" id="KW-0479">Metal-binding</keyword>
<dbReference type="NCBIfam" id="TIGR03753">
    <property type="entry name" value="blh_monoox"/>
    <property type="match status" value="1"/>
</dbReference>
<reference evidence="2" key="1">
    <citation type="submission" date="2022-01" db="EMBL/GenBank/DDBJ databases">
        <authorList>
            <person name="Wang Y."/>
        </authorList>
    </citation>
    <scope>NUCLEOTIDE SEQUENCE</scope>
    <source>
        <strain evidence="2">WB101</strain>
    </source>
</reference>
<sequence>MKDKRTTLRAVAITAAILSIILELTYPAYSDSVKYPVLGLCLLLIGIPHGAIDHIVTSKLYNLSQTISDQAKFYIYYLVMMTIMTSIWIINPLSGFLVFAFLTIYHFGQADLEHLDINKNIKRLLFLSRGSMIMGLIIISDLQYTSPILLDLTGINILEQISGASIHNTLLAVLPLQYLVIQTATLMYYKFQASDIIYILFDAFIVAALFLIVNPILAFAIYFGLWHSAGHVKEMMSYFEKTGIKMNLKSFYLKALPLNLITLIGIGLIYWISQTYQFELQIVSLLFIIISVLTLPHMLIVEKMYSRSSSLG</sequence>
<comment type="cofactor">
    <cofactor evidence="1">
        <name>Fe(2+)</name>
        <dbReference type="ChEBI" id="CHEBI:29033"/>
    </cofactor>
</comment>
<keyword evidence="1" id="KW-0472">Membrane</keyword>
<comment type="function">
    <text evidence="1">Catalyzes the cleavage of beta-carotene at its central double bond (15,15') to yield two molecules of all-trans-retinal.</text>
</comment>
<comment type="caution">
    <text evidence="2">The sequence shown here is derived from an EMBL/GenBank/DDBJ whole genome shotgun (WGS) entry which is preliminary data.</text>
</comment>
<evidence type="ECO:0000256" key="1">
    <source>
        <dbReference type="HAMAP-Rule" id="MF_02093"/>
    </source>
</evidence>
<keyword evidence="1" id="KW-0812">Transmembrane</keyword>
<feature type="binding site" evidence="1">
    <location>
        <position position="227"/>
    </location>
    <ligand>
        <name>Fe cation</name>
        <dbReference type="ChEBI" id="CHEBI:24875"/>
    </ligand>
</feature>
<feature type="transmembrane region" description="Helical" evidence="1">
    <location>
        <begin position="35"/>
        <end position="52"/>
    </location>
</feature>
<dbReference type="InterPro" id="IPR022270">
    <property type="entry name" value="Blh_diox"/>
</dbReference>
<protein>
    <recommendedName>
        <fullName evidence="1">Probable beta-carotene 15,15'-dioxygenase</fullName>
        <ecNumber evidence="1">1.13.11.63</ecNumber>
    </recommendedName>
</protein>
<keyword evidence="1" id="KW-1003">Cell membrane</keyword>
<comment type="caution">
    <text evidence="1">Lacks conserved residue(s) required for the propagation of feature annotation.</text>
</comment>
<organism evidence="2 3">
    <name type="scientific">Rhodohalobacter sulfatireducens</name>
    <dbReference type="NCBI Taxonomy" id="2911366"/>
    <lineage>
        <taxon>Bacteria</taxon>
        <taxon>Pseudomonadati</taxon>
        <taxon>Balneolota</taxon>
        <taxon>Balneolia</taxon>
        <taxon>Balneolales</taxon>
        <taxon>Balneolaceae</taxon>
        <taxon>Rhodohalobacter</taxon>
    </lineage>
</organism>
<comment type="catalytic activity">
    <reaction evidence="1">
        <text>all-trans-beta-carotene + O2 = 2 all-trans-retinal</text>
        <dbReference type="Rhea" id="RHEA:32887"/>
        <dbReference type="ChEBI" id="CHEBI:15379"/>
        <dbReference type="ChEBI" id="CHEBI:17579"/>
        <dbReference type="ChEBI" id="CHEBI:17898"/>
        <dbReference type="EC" id="1.13.11.63"/>
    </reaction>
</comment>
<proteinExistence type="inferred from homology"/>
<feature type="transmembrane region" description="Helical" evidence="1">
    <location>
        <begin position="73"/>
        <end position="90"/>
    </location>
</feature>
<keyword evidence="1" id="KW-1133">Transmembrane helix</keyword>
<dbReference type="RefSeq" id="WP_237852954.1">
    <property type="nucleotide sequence ID" value="NZ_JAKLWS010000005.1"/>
</dbReference>
<feature type="transmembrane region" description="Helical" evidence="1">
    <location>
        <begin position="7"/>
        <end position="29"/>
    </location>
</feature>